<dbReference type="Pfam" id="PF25766">
    <property type="entry name" value="TPR_RPAP1"/>
    <property type="match status" value="1"/>
</dbReference>
<evidence type="ECO:0000259" key="9">
    <source>
        <dbReference type="Pfam" id="PF25766"/>
    </source>
</evidence>
<dbReference type="Proteomes" id="UP000286097">
    <property type="component" value="Unassembled WGS sequence"/>
</dbReference>
<keyword evidence="12" id="KW-1185">Reference proteome</keyword>
<dbReference type="InterPro" id="IPR039913">
    <property type="entry name" value="RPAP1/Rba50"/>
</dbReference>
<dbReference type="EMBL" id="QLLG01000300">
    <property type="protein sequence ID" value="RMX64588.1"/>
    <property type="molecule type" value="Genomic_DNA"/>
</dbReference>
<evidence type="ECO:0000256" key="5">
    <source>
        <dbReference type="SAM" id="Coils"/>
    </source>
</evidence>
<comment type="subcellular location">
    <subcellularLocation>
        <location evidence="1">Nucleus</location>
    </subcellularLocation>
</comment>
<evidence type="ECO:0000313" key="10">
    <source>
        <dbReference type="EMBL" id="RMX64588.1"/>
    </source>
</evidence>
<keyword evidence="3" id="KW-0804">Transcription</keyword>
<sequence length="1296" mass="144555">MSTHDVDMDAELAQLLHEQEQFLNQKKTPSAKVYRCGSGPKVSASKSSEDAFKSTIEDESHVLKGVIERHVTPVGQQNVVFDLKPLGFPQVTRRGCGQSLFGRRRREAASKKKEQLQEPLDQESSDIDAVNSAALQEMSPQEIEEAQQELLRSLDPKLIEKFKNRRKKNDTKEMKQSENQVISTEKKTMTIGSVIKYEQEADEEKGQIQKEERIKSLAAVKTEEELKQQVELLPEEERAKLEWTQSTKETTKKFERGKKVARPMAEDATLERFDLDGKVLAATDLDLPKHSGLFHHGDDPDAAGYTLPELLHLARSSMASQRAMALNVVARVLHNRQLQANASLSVAPRVLPRDLVITLRIMLDDQNYTALSDGVSALHAFIVPVETGDCALDKCYLTELKGGTIVLPPKVHIHQNGVGDQAKSNEYYVHEVEEVVYIDTAEGDDGSSISDEDLAALDPVQALLNMDIVTRLLYILETIQLPDLCATEKMLEILIAVARHSPRAAHEISSNARLITLLQQEFIENEQVLTFQEGNTRSLRLSLKTLQLVRALCQGQRSIASALVTNGLIQSTKGFLALKGTPTGKDDEEASVLFTEMQVESLRIWRILLGYGLDFHCFAYLFPVLSNLTQNATEISTIRKSALFAALEAFCGLGNVHEAQHYFTQLNFFLDAARDEATRVIRSLSGLNDVKAVVLLSTVLRFITAASAHVIKYNLETGGLIEVLTLIQSCKMTLEVLPQLGESVATRELLLAIVHFHRQVVANGLLPDDMDDDEVVQTFSREVKDPLLAAATSAATLSSSRFSITLIQACELTFLLGDLIAAQQNDVTHLNAEFVRNVYRQALIIVERLGAGGEYLVARLFTKILFHQRVLLLLGVFNEEADATRMSRVLIPIYQALVNTSLEQETHSIHVFTSASATDKFSYHLRLPQEERTFIPSNLPLPNFWMVCPLSRMVYSKSGDGKPLTSVGPTRAQSDEMKLIVSATCRFVFEFERLAPQMSLVSSIAALRPEDKLFHLFHVFFAGSDVLFDDHVDAALRQLLPKLVQPILRSPEDSRVLYEGIFWNLKRIQNLESGREAVPSPSQNAMSFLSGEQQVMTFVEKLVGEFTASSFGNSHFAQCVTLLMTRDFSLALRKFVWKELQESHLLYTLAPFEGSTSQLLKRCTRGGTTTAVDLKLLQLMQQAVCKDQASPAQGTFAYSIAIYHLVVYLFAEGDNNTLSSARQLFAQTLVAEASPEIWRHLLSYDAFKTPSLITDERGTMLYERVAKLRTQAGFLPNQLLAFEVIVSLLESSSATN</sequence>
<accession>A0A3M6VC20</accession>
<reference evidence="12 13" key="1">
    <citation type="submission" date="2018-06" db="EMBL/GenBank/DDBJ databases">
        <title>Comparative genomics of downy mildews reveals potential adaptations to biotrophy.</title>
        <authorList>
            <person name="Fletcher K."/>
            <person name="Klosterman S.J."/>
            <person name="Derevnina L."/>
            <person name="Martin F."/>
            <person name="Koike S."/>
            <person name="Reyes Chin-Wo S."/>
            <person name="Mou B."/>
            <person name="Michelmore R."/>
        </authorList>
    </citation>
    <scope>NUCLEOTIDE SEQUENCE [LARGE SCALE GENOMIC DNA]</scope>
    <source>
        <strain evidence="11 13">R13</strain>
        <strain evidence="10 12">R14</strain>
    </source>
</reference>
<feature type="domain" description="RPAP1/MINIYO-like TPR repeats" evidence="9">
    <location>
        <begin position="1093"/>
        <end position="1214"/>
    </location>
</feature>
<dbReference type="InterPro" id="IPR057989">
    <property type="entry name" value="TPR_RPAP1/MINIYO-like"/>
</dbReference>
<evidence type="ECO:0000256" key="2">
    <source>
        <dbReference type="ARBA" id="ARBA00009953"/>
    </source>
</evidence>
<organism evidence="10 12">
    <name type="scientific">Peronospora effusa</name>
    <dbReference type="NCBI Taxonomy" id="542832"/>
    <lineage>
        <taxon>Eukaryota</taxon>
        <taxon>Sar</taxon>
        <taxon>Stramenopiles</taxon>
        <taxon>Oomycota</taxon>
        <taxon>Peronosporomycetes</taxon>
        <taxon>Peronosporales</taxon>
        <taxon>Peronosporaceae</taxon>
        <taxon>Peronospora</taxon>
    </lineage>
</organism>
<dbReference type="Proteomes" id="UP000282087">
    <property type="component" value="Unassembled WGS sequence"/>
</dbReference>
<evidence type="ECO:0000313" key="13">
    <source>
        <dbReference type="Proteomes" id="UP000286097"/>
    </source>
</evidence>
<evidence type="ECO:0000259" key="7">
    <source>
        <dbReference type="Pfam" id="PF08620"/>
    </source>
</evidence>
<evidence type="ECO:0000259" key="8">
    <source>
        <dbReference type="Pfam" id="PF08621"/>
    </source>
</evidence>
<dbReference type="VEuPathDB" id="FungiDB:DD237_000582"/>
<keyword evidence="4" id="KW-0539">Nucleus</keyword>
<dbReference type="InterPro" id="IPR013930">
    <property type="entry name" value="RPAP1_N"/>
</dbReference>
<proteinExistence type="inferred from homology"/>
<evidence type="ECO:0000256" key="1">
    <source>
        <dbReference type="ARBA" id="ARBA00004123"/>
    </source>
</evidence>
<protein>
    <recommendedName>
        <fullName evidence="14">RNA polymerase II-associated protein 1 C-terminal domain-containing protein</fullName>
    </recommendedName>
</protein>
<gene>
    <name evidence="11" type="ORF">DD237_000582</name>
    <name evidence="10" type="ORF">DD238_005812</name>
</gene>
<dbReference type="InterPro" id="IPR013929">
    <property type="entry name" value="RPAP1_C"/>
</dbReference>
<feature type="domain" description="RPAP1 N-terminal" evidence="8">
    <location>
        <begin position="126"/>
        <end position="169"/>
    </location>
</feature>
<feature type="coiled-coil region" evidence="5">
    <location>
        <begin position="167"/>
        <end position="214"/>
    </location>
</feature>
<comment type="similarity">
    <text evidence="2">Belongs to the RPAP1 family.</text>
</comment>
<dbReference type="PANTHER" id="PTHR21483:SF18">
    <property type="entry name" value="RNA POLYMERASE II-ASSOCIATED PROTEIN 1"/>
    <property type="match status" value="1"/>
</dbReference>
<evidence type="ECO:0000256" key="4">
    <source>
        <dbReference type="ARBA" id="ARBA00023242"/>
    </source>
</evidence>
<dbReference type="PANTHER" id="PTHR21483">
    <property type="entry name" value="RNA POLYMERASE II-ASSOCIATED PROTEIN 1"/>
    <property type="match status" value="1"/>
</dbReference>
<keyword evidence="5" id="KW-0175">Coiled coil</keyword>
<evidence type="ECO:0000313" key="12">
    <source>
        <dbReference type="Proteomes" id="UP000282087"/>
    </source>
</evidence>
<feature type="domain" description="RPAP1 C-terminal" evidence="7">
    <location>
        <begin position="272"/>
        <end position="335"/>
    </location>
</feature>
<feature type="compositionally biased region" description="Basic and acidic residues" evidence="6">
    <location>
        <begin position="107"/>
        <end position="116"/>
    </location>
</feature>
<dbReference type="EMBL" id="QKXF01000110">
    <property type="protein sequence ID" value="RQM16727.1"/>
    <property type="molecule type" value="Genomic_DNA"/>
</dbReference>
<feature type="region of interest" description="Disordered" evidence="6">
    <location>
        <begin position="103"/>
        <end position="125"/>
    </location>
</feature>
<dbReference type="Pfam" id="PF08621">
    <property type="entry name" value="RPAP1_N"/>
    <property type="match status" value="1"/>
</dbReference>
<comment type="caution">
    <text evidence="10">The sequence shown here is derived from an EMBL/GenBank/DDBJ whole genome shotgun (WGS) entry which is preliminary data.</text>
</comment>
<evidence type="ECO:0000256" key="6">
    <source>
        <dbReference type="SAM" id="MobiDB-lite"/>
    </source>
</evidence>
<dbReference type="Pfam" id="PF08620">
    <property type="entry name" value="RPAP1_C"/>
    <property type="match status" value="1"/>
</dbReference>
<dbReference type="STRING" id="542832.A0A3M6VC20"/>
<dbReference type="GO" id="GO:0006366">
    <property type="term" value="P:transcription by RNA polymerase II"/>
    <property type="evidence" value="ECO:0007669"/>
    <property type="project" value="InterPro"/>
</dbReference>
<evidence type="ECO:0000313" key="11">
    <source>
        <dbReference type="EMBL" id="RQM16727.1"/>
    </source>
</evidence>
<evidence type="ECO:0008006" key="14">
    <source>
        <dbReference type="Google" id="ProtNLM"/>
    </source>
</evidence>
<name>A0A3M6VC20_9STRA</name>
<evidence type="ECO:0000256" key="3">
    <source>
        <dbReference type="ARBA" id="ARBA00023163"/>
    </source>
</evidence>